<evidence type="ECO:0000256" key="12">
    <source>
        <dbReference type="ARBA" id="ARBA00022840"/>
    </source>
</evidence>
<dbReference type="Proteomes" id="UP000267223">
    <property type="component" value="Unassembled WGS sequence"/>
</dbReference>
<evidence type="ECO:0000256" key="1">
    <source>
        <dbReference type="ARBA" id="ARBA00000024"/>
    </source>
</evidence>
<dbReference type="EC" id="3.6.1.31" evidence="15"/>
<evidence type="ECO:0000256" key="8">
    <source>
        <dbReference type="ARBA" id="ARBA00022490"/>
    </source>
</evidence>
<dbReference type="PANTHER" id="PTHR42945:SF9">
    <property type="entry name" value="HISTIDINE BIOSYNTHESIS BIFUNCTIONAL PROTEIN HISIE"/>
    <property type="match status" value="1"/>
</dbReference>
<evidence type="ECO:0000256" key="6">
    <source>
        <dbReference type="ARBA" id="ARBA00007731"/>
    </source>
</evidence>
<dbReference type="Pfam" id="PF01503">
    <property type="entry name" value="PRA-PH"/>
    <property type="match status" value="1"/>
</dbReference>
<proteinExistence type="inferred from homology"/>
<comment type="caution">
    <text evidence="17">The sequence shown here is derived from an EMBL/GenBank/DDBJ whole genome shotgun (WGS) entry which is preliminary data.</text>
</comment>
<dbReference type="HAMAP" id="MF_01019">
    <property type="entry name" value="HisIE"/>
    <property type="match status" value="1"/>
</dbReference>
<evidence type="ECO:0000256" key="9">
    <source>
        <dbReference type="ARBA" id="ARBA00022605"/>
    </source>
</evidence>
<evidence type="ECO:0000256" key="7">
    <source>
        <dbReference type="ARBA" id="ARBA00008299"/>
    </source>
</evidence>
<dbReference type="AlphaFoldDB" id="A0A3M9N4Q4"/>
<dbReference type="InterPro" id="IPR038019">
    <property type="entry name" value="PRib_AMP_CycHydrolase_sf"/>
</dbReference>
<evidence type="ECO:0000313" key="17">
    <source>
        <dbReference type="EMBL" id="RNI32762.1"/>
    </source>
</evidence>
<dbReference type="OrthoDB" id="9795769at2"/>
<keyword evidence="14 15" id="KW-0511">Multifunctional enzyme</keyword>
<dbReference type="GO" id="GO:0005524">
    <property type="term" value="F:ATP binding"/>
    <property type="evidence" value="ECO:0007669"/>
    <property type="project" value="UniProtKB-KW"/>
</dbReference>
<organism evidence="17 18">
    <name type="scientific">Hanamia caeni</name>
    <dbReference type="NCBI Taxonomy" id="2294116"/>
    <lineage>
        <taxon>Bacteria</taxon>
        <taxon>Pseudomonadati</taxon>
        <taxon>Bacteroidota</taxon>
        <taxon>Chitinophagia</taxon>
        <taxon>Chitinophagales</taxon>
        <taxon>Chitinophagaceae</taxon>
        <taxon>Hanamia</taxon>
    </lineage>
</organism>
<comment type="pathway">
    <text evidence="4 15">Amino-acid biosynthesis; L-histidine biosynthesis; L-histidine from 5-phospho-alpha-D-ribose 1-diphosphate: step 3/9.</text>
</comment>
<dbReference type="UniPathway" id="UPA00031">
    <property type="reaction ID" value="UER00007"/>
</dbReference>
<dbReference type="InterPro" id="IPR008179">
    <property type="entry name" value="HisE"/>
</dbReference>
<dbReference type="NCBIfam" id="NF000768">
    <property type="entry name" value="PRK00051.1"/>
    <property type="match status" value="1"/>
</dbReference>
<dbReference type="FunFam" id="1.10.287.1080:FF:000002">
    <property type="entry name" value="Histidine biosynthesis bifunctional protein HisIE"/>
    <property type="match status" value="1"/>
</dbReference>
<dbReference type="GO" id="GO:0000105">
    <property type="term" value="P:L-histidine biosynthetic process"/>
    <property type="evidence" value="ECO:0007669"/>
    <property type="project" value="UniProtKB-UniRule"/>
</dbReference>
<dbReference type="GO" id="GO:0004636">
    <property type="term" value="F:phosphoribosyl-ATP diphosphatase activity"/>
    <property type="evidence" value="ECO:0007669"/>
    <property type="project" value="UniProtKB-UniRule"/>
</dbReference>
<dbReference type="Gene3D" id="1.10.287.1080">
    <property type="entry name" value="MazG-like"/>
    <property type="match status" value="1"/>
</dbReference>
<comment type="pathway">
    <text evidence="5 15">Amino-acid biosynthesis; L-histidine biosynthesis; L-histidine from 5-phospho-alpha-D-ribose 1-diphosphate: step 2/9.</text>
</comment>
<dbReference type="EC" id="3.5.4.19" evidence="15"/>
<reference evidence="17 18" key="1">
    <citation type="submission" date="2018-11" db="EMBL/GenBank/DDBJ databases">
        <title>Draft genome sequence of Ferruginibacter sp. BO-59.</title>
        <authorList>
            <person name="Im W.T."/>
        </authorList>
    </citation>
    <scope>NUCLEOTIDE SEQUENCE [LARGE SCALE GENOMIC DNA]</scope>
    <source>
        <strain evidence="17 18">BO-59</strain>
    </source>
</reference>
<evidence type="ECO:0000256" key="15">
    <source>
        <dbReference type="HAMAP-Rule" id="MF_01019"/>
    </source>
</evidence>
<comment type="catalytic activity">
    <reaction evidence="2 15">
        <text>1-(5-phospho-beta-D-ribosyl)-ATP + H2O = 1-(5-phospho-beta-D-ribosyl)-5'-AMP + diphosphate + H(+)</text>
        <dbReference type="Rhea" id="RHEA:22828"/>
        <dbReference type="ChEBI" id="CHEBI:15377"/>
        <dbReference type="ChEBI" id="CHEBI:15378"/>
        <dbReference type="ChEBI" id="CHEBI:33019"/>
        <dbReference type="ChEBI" id="CHEBI:59457"/>
        <dbReference type="ChEBI" id="CHEBI:73183"/>
        <dbReference type="EC" id="3.6.1.31"/>
    </reaction>
</comment>
<dbReference type="NCBIfam" id="NF002747">
    <property type="entry name" value="PRK02759.1"/>
    <property type="match status" value="1"/>
</dbReference>
<dbReference type="FunFam" id="3.10.20.810:FF:000001">
    <property type="entry name" value="Histidine biosynthesis bifunctional protein HisIE"/>
    <property type="match status" value="1"/>
</dbReference>
<evidence type="ECO:0000256" key="3">
    <source>
        <dbReference type="ARBA" id="ARBA00004496"/>
    </source>
</evidence>
<accession>A0A3M9N4Q4</accession>
<keyword evidence="9 15" id="KW-0028">Amino-acid biosynthesis</keyword>
<sequence>MKKNYTDLVNRIDFNKSSSGTVPAIIQDASTNVVLMLGYMNKEALLETIDSELVTFFSRSKGRLWVKGETSKNYLHVIEIKTDCDFDTLLIKAKPDGVVCHTGAETCFNEENSGQDFLRALEKIIEGRKKHPVSGSYTSTLFKEGINRMAQKVGEEAVELVIESKDNNSKLFLNEAADLMFHYLVLLQAKNKTLDNVIEVLEKRHKDVK</sequence>
<comment type="similarity">
    <text evidence="6 15">In the C-terminal section; belongs to the PRA-PH family.</text>
</comment>
<dbReference type="Pfam" id="PF01502">
    <property type="entry name" value="PRA-CH"/>
    <property type="match status" value="1"/>
</dbReference>
<dbReference type="InterPro" id="IPR002496">
    <property type="entry name" value="PRib_AMP_CycHydrolase_dom"/>
</dbReference>
<keyword evidence="8 15" id="KW-0963">Cytoplasm</keyword>
<feature type="domain" description="Phosphoribosyl-AMP cyclohydrolase" evidence="16">
    <location>
        <begin position="36"/>
        <end position="109"/>
    </location>
</feature>
<keyword evidence="13 15" id="KW-0368">Histidine biosynthesis</keyword>
<comment type="similarity">
    <text evidence="7 15">In the N-terminal section; belongs to the PRA-CH family.</text>
</comment>
<evidence type="ECO:0000256" key="5">
    <source>
        <dbReference type="ARBA" id="ARBA00005204"/>
    </source>
</evidence>
<dbReference type="SUPFAM" id="SSF101386">
    <property type="entry name" value="all-alpha NTP pyrophosphatases"/>
    <property type="match status" value="1"/>
</dbReference>
<evidence type="ECO:0000313" key="18">
    <source>
        <dbReference type="Proteomes" id="UP000267223"/>
    </source>
</evidence>
<keyword evidence="10 15" id="KW-0547">Nucleotide-binding</keyword>
<feature type="region of interest" description="Phosphoribosyl-ATP pyrophosphohydrolase" evidence="15">
    <location>
        <begin position="118"/>
        <end position="209"/>
    </location>
</feature>
<protein>
    <recommendedName>
        <fullName evidence="15">Histidine biosynthesis bifunctional protein HisIE</fullName>
    </recommendedName>
    <domain>
        <recommendedName>
            <fullName evidence="15">Phosphoribosyl-AMP cyclohydrolase</fullName>
            <shortName evidence="15">PRA-CH</shortName>
            <ecNumber evidence="15">3.5.4.19</ecNumber>
        </recommendedName>
    </domain>
    <domain>
        <recommendedName>
            <fullName evidence="15">Phosphoribosyl-ATP pyrophosphatase</fullName>
            <shortName evidence="15">PRA-PH</shortName>
            <ecNumber evidence="15">3.6.1.31</ecNumber>
        </recommendedName>
    </domain>
</protein>
<dbReference type="PANTHER" id="PTHR42945">
    <property type="entry name" value="HISTIDINE BIOSYNTHESIS BIFUNCTIONAL PROTEIN"/>
    <property type="match status" value="1"/>
</dbReference>
<keyword evidence="12 15" id="KW-0067">ATP-binding</keyword>
<name>A0A3M9N4Q4_9BACT</name>
<dbReference type="HAMAP" id="MF_01020">
    <property type="entry name" value="HisE"/>
    <property type="match status" value="1"/>
</dbReference>
<evidence type="ECO:0000256" key="2">
    <source>
        <dbReference type="ARBA" id="ARBA00001460"/>
    </source>
</evidence>
<comment type="catalytic activity">
    <reaction evidence="1 15">
        <text>1-(5-phospho-beta-D-ribosyl)-5'-AMP + H2O = 1-(5-phospho-beta-D-ribosyl)-5-[(5-phospho-beta-D-ribosylamino)methylideneamino]imidazole-4-carboxamide</text>
        <dbReference type="Rhea" id="RHEA:20049"/>
        <dbReference type="ChEBI" id="CHEBI:15377"/>
        <dbReference type="ChEBI" id="CHEBI:58435"/>
        <dbReference type="ChEBI" id="CHEBI:59457"/>
        <dbReference type="EC" id="3.5.4.19"/>
    </reaction>
</comment>
<dbReference type="CDD" id="cd11534">
    <property type="entry name" value="NTP-PPase_HisIE_like"/>
    <property type="match status" value="1"/>
</dbReference>
<dbReference type="SUPFAM" id="SSF141734">
    <property type="entry name" value="HisI-like"/>
    <property type="match status" value="1"/>
</dbReference>
<evidence type="ECO:0000256" key="13">
    <source>
        <dbReference type="ARBA" id="ARBA00023102"/>
    </source>
</evidence>
<evidence type="ECO:0000256" key="4">
    <source>
        <dbReference type="ARBA" id="ARBA00005169"/>
    </source>
</evidence>
<evidence type="ECO:0000256" key="10">
    <source>
        <dbReference type="ARBA" id="ARBA00022741"/>
    </source>
</evidence>
<evidence type="ECO:0000256" key="14">
    <source>
        <dbReference type="ARBA" id="ARBA00023268"/>
    </source>
</evidence>
<dbReference type="GO" id="GO:0005737">
    <property type="term" value="C:cytoplasm"/>
    <property type="evidence" value="ECO:0007669"/>
    <property type="project" value="UniProtKB-SubCell"/>
</dbReference>
<feature type="region of interest" description="Phosphoribosyl-AMP cyclohydrolase" evidence="15">
    <location>
        <begin position="1"/>
        <end position="117"/>
    </location>
</feature>
<keyword evidence="18" id="KW-1185">Reference proteome</keyword>
<dbReference type="InterPro" id="IPR021130">
    <property type="entry name" value="PRib-ATP_PPHydrolase-like"/>
</dbReference>
<gene>
    <name evidence="15" type="primary">hisI</name>
    <name evidence="15" type="synonym">hisIE</name>
    <name evidence="17" type="ORF">EFY79_19900</name>
</gene>
<dbReference type="RefSeq" id="WP_123122514.1">
    <property type="nucleotide sequence ID" value="NZ_RJJR01000024.1"/>
</dbReference>
<dbReference type="GO" id="GO:0004635">
    <property type="term" value="F:phosphoribosyl-AMP cyclohydrolase activity"/>
    <property type="evidence" value="ECO:0007669"/>
    <property type="project" value="UniProtKB-UniRule"/>
</dbReference>
<evidence type="ECO:0000256" key="11">
    <source>
        <dbReference type="ARBA" id="ARBA00022801"/>
    </source>
</evidence>
<dbReference type="NCBIfam" id="TIGR03188">
    <property type="entry name" value="histidine_hisI"/>
    <property type="match status" value="1"/>
</dbReference>
<dbReference type="Gene3D" id="3.10.20.810">
    <property type="entry name" value="Phosphoribosyl-AMP cyclohydrolase"/>
    <property type="match status" value="1"/>
</dbReference>
<dbReference type="InterPro" id="IPR023019">
    <property type="entry name" value="His_synth_HisIE"/>
</dbReference>
<comment type="subcellular location">
    <subcellularLocation>
        <location evidence="3 15">Cytoplasm</location>
    </subcellularLocation>
</comment>
<dbReference type="EMBL" id="RJJR01000024">
    <property type="protein sequence ID" value="RNI32762.1"/>
    <property type="molecule type" value="Genomic_DNA"/>
</dbReference>
<evidence type="ECO:0000259" key="16">
    <source>
        <dbReference type="Pfam" id="PF01502"/>
    </source>
</evidence>
<keyword evidence="11 15" id="KW-0378">Hydrolase</keyword>